<evidence type="ECO:0000256" key="1">
    <source>
        <dbReference type="SAM" id="MobiDB-lite"/>
    </source>
</evidence>
<sequence length="176" mass="19330">MTATAWDGQAQCPQKPDARHNGPWDRRFAYLPAGLVPCALLVLSGLRSRVGGRRRSAQEVLPWQEGAHIPTPCRRSSYVWRGPDAGGVVGGRIRESGRARTRSELPIEPDFQVLRRDPFVVHAVETGFWVSTGLAVPVGTYFLRTGTFLHTGAGMEDECLASAPCRAWLVRRVVPG</sequence>
<keyword evidence="4" id="KW-1185">Reference proteome</keyword>
<keyword evidence="2" id="KW-0812">Transmembrane</keyword>
<evidence type="ECO:0000313" key="3">
    <source>
        <dbReference type="EMBL" id="KAL1844660.1"/>
    </source>
</evidence>
<feature type="transmembrane region" description="Helical" evidence="2">
    <location>
        <begin position="28"/>
        <end position="46"/>
    </location>
</feature>
<proteinExistence type="predicted"/>
<evidence type="ECO:0000313" key="4">
    <source>
        <dbReference type="Proteomes" id="UP001586593"/>
    </source>
</evidence>
<dbReference type="EMBL" id="JAZHXJ010001555">
    <property type="protein sequence ID" value="KAL1844660.1"/>
    <property type="molecule type" value="Genomic_DNA"/>
</dbReference>
<reference evidence="3 4" key="1">
    <citation type="journal article" date="2024" name="Commun. Biol.">
        <title>Comparative genomic analysis of thermophilic fungi reveals convergent evolutionary adaptations and gene losses.</title>
        <authorList>
            <person name="Steindorff A.S."/>
            <person name="Aguilar-Pontes M.V."/>
            <person name="Robinson A.J."/>
            <person name="Andreopoulos B."/>
            <person name="LaButti K."/>
            <person name="Kuo A."/>
            <person name="Mondo S."/>
            <person name="Riley R."/>
            <person name="Otillar R."/>
            <person name="Haridas S."/>
            <person name="Lipzen A."/>
            <person name="Grimwood J."/>
            <person name="Schmutz J."/>
            <person name="Clum A."/>
            <person name="Reid I.D."/>
            <person name="Moisan M.C."/>
            <person name="Butler G."/>
            <person name="Nguyen T.T.M."/>
            <person name="Dewar K."/>
            <person name="Conant G."/>
            <person name="Drula E."/>
            <person name="Henrissat B."/>
            <person name="Hansel C."/>
            <person name="Singer S."/>
            <person name="Hutchinson M.I."/>
            <person name="de Vries R.P."/>
            <person name="Natvig D.O."/>
            <person name="Powell A.J."/>
            <person name="Tsang A."/>
            <person name="Grigoriev I.V."/>
        </authorList>
    </citation>
    <scope>NUCLEOTIDE SEQUENCE [LARGE SCALE GENOMIC DNA]</scope>
    <source>
        <strain evidence="3 4">ATCC 24622</strain>
    </source>
</reference>
<keyword evidence="2" id="KW-1133">Transmembrane helix</keyword>
<comment type="caution">
    <text evidence="3">The sequence shown here is derived from an EMBL/GenBank/DDBJ whole genome shotgun (WGS) entry which is preliminary data.</text>
</comment>
<organism evidence="3 4">
    <name type="scientific">Phialemonium thermophilum</name>
    <dbReference type="NCBI Taxonomy" id="223376"/>
    <lineage>
        <taxon>Eukaryota</taxon>
        <taxon>Fungi</taxon>
        <taxon>Dikarya</taxon>
        <taxon>Ascomycota</taxon>
        <taxon>Pezizomycotina</taxon>
        <taxon>Sordariomycetes</taxon>
        <taxon>Sordariomycetidae</taxon>
        <taxon>Cephalothecales</taxon>
        <taxon>Cephalothecaceae</taxon>
        <taxon>Phialemonium</taxon>
    </lineage>
</organism>
<protein>
    <submittedName>
        <fullName evidence="3">Uncharacterized protein</fullName>
    </submittedName>
</protein>
<name>A0ABR3VSK7_9PEZI</name>
<dbReference type="Proteomes" id="UP001586593">
    <property type="component" value="Unassembled WGS sequence"/>
</dbReference>
<feature type="region of interest" description="Disordered" evidence="1">
    <location>
        <begin position="1"/>
        <end position="20"/>
    </location>
</feature>
<evidence type="ECO:0000256" key="2">
    <source>
        <dbReference type="SAM" id="Phobius"/>
    </source>
</evidence>
<gene>
    <name evidence="3" type="ORF">VTK73DRAFT_2076</name>
</gene>
<accession>A0ABR3VSK7</accession>
<keyword evidence="2" id="KW-0472">Membrane</keyword>